<dbReference type="AlphaFoldDB" id="D4YNB4"/>
<proteinExistence type="predicted"/>
<dbReference type="Proteomes" id="UP000005714">
    <property type="component" value="Unassembled WGS sequence"/>
</dbReference>
<dbReference type="STRING" id="585530.HMPREF0183_1424"/>
<sequence>SAYSFHPDPEALYVWNTRVTKYFLEDIQHVEVLLRNCVDKAVSPRYGEHWYNNSAIPFTREAKRAVAKALKRVGATKDKMPSSGQVIAELSFDFWAYLFTSNYSSTIWPLVRKTLIATPTAGTQSSRSSISVPSLSDFKDEVDVAYRLRNRCAHHEPIIRKNRQEEEFKLDRVQQAIEALSRWIDPNAAEWISAHSRLFELRKNRP</sequence>
<protein>
    <recommendedName>
        <fullName evidence="3">Abi-like protein</fullName>
    </recommendedName>
</protein>
<organism evidence="1 2">
    <name type="scientific">Brevibacterium mcbrellneri ATCC 49030</name>
    <dbReference type="NCBI Taxonomy" id="585530"/>
    <lineage>
        <taxon>Bacteria</taxon>
        <taxon>Bacillati</taxon>
        <taxon>Actinomycetota</taxon>
        <taxon>Actinomycetes</taxon>
        <taxon>Micrococcales</taxon>
        <taxon>Brevibacteriaceae</taxon>
        <taxon>Brevibacterium</taxon>
    </lineage>
</organism>
<evidence type="ECO:0000313" key="1">
    <source>
        <dbReference type="EMBL" id="EFG47319.1"/>
    </source>
</evidence>
<evidence type="ECO:0008006" key="3">
    <source>
        <dbReference type="Google" id="ProtNLM"/>
    </source>
</evidence>
<reference evidence="1 2" key="1">
    <citation type="submission" date="2010-04" db="EMBL/GenBank/DDBJ databases">
        <authorList>
            <person name="Qin X."/>
            <person name="Bachman B."/>
            <person name="Battles P."/>
            <person name="Bell A."/>
            <person name="Bess C."/>
            <person name="Bickham C."/>
            <person name="Chaboub L."/>
            <person name="Chen D."/>
            <person name="Coyle M."/>
            <person name="Deiros D.R."/>
            <person name="Dinh H."/>
            <person name="Forbes L."/>
            <person name="Fowler G."/>
            <person name="Francisco L."/>
            <person name="Fu Q."/>
            <person name="Gubbala S."/>
            <person name="Hale W."/>
            <person name="Han Y."/>
            <person name="Hemphill L."/>
            <person name="Highlander S.K."/>
            <person name="Hirani K."/>
            <person name="Hogues M."/>
            <person name="Jackson L."/>
            <person name="Jakkamsetti A."/>
            <person name="Javaid M."/>
            <person name="Jiang H."/>
            <person name="Korchina V."/>
            <person name="Kovar C."/>
            <person name="Lara F."/>
            <person name="Lee S."/>
            <person name="Mata R."/>
            <person name="Mathew T."/>
            <person name="Moen C."/>
            <person name="Morales K."/>
            <person name="Munidasa M."/>
            <person name="Nazareth L."/>
            <person name="Ngo R."/>
            <person name="Nguyen L."/>
            <person name="Okwuonu G."/>
            <person name="Ongeri F."/>
            <person name="Patil S."/>
            <person name="Petrosino J."/>
            <person name="Pham C."/>
            <person name="Pham P."/>
            <person name="Pu L.-L."/>
            <person name="Puazo M."/>
            <person name="Raj R."/>
            <person name="Reid J."/>
            <person name="Rouhana J."/>
            <person name="Saada N."/>
            <person name="Shang Y."/>
            <person name="Simmons D."/>
            <person name="Thornton R."/>
            <person name="Warren J."/>
            <person name="Weissenberger G."/>
            <person name="Zhang J."/>
            <person name="Zhang L."/>
            <person name="Zhou C."/>
            <person name="Zhu D."/>
            <person name="Muzny D."/>
            <person name="Worley K."/>
            <person name="Gibbs R."/>
        </authorList>
    </citation>
    <scope>NUCLEOTIDE SEQUENCE [LARGE SCALE GENOMIC DNA]</scope>
    <source>
        <strain evidence="1 2">ATCC 49030</strain>
    </source>
</reference>
<dbReference type="EMBL" id="ADNU01000040">
    <property type="protein sequence ID" value="EFG47319.1"/>
    <property type="molecule type" value="Genomic_DNA"/>
</dbReference>
<dbReference type="InterPro" id="IPR011664">
    <property type="entry name" value="Abi_system_AbiD/AbiF-like"/>
</dbReference>
<keyword evidence="2" id="KW-1185">Reference proteome</keyword>
<evidence type="ECO:0000313" key="2">
    <source>
        <dbReference type="Proteomes" id="UP000005714"/>
    </source>
</evidence>
<feature type="non-terminal residue" evidence="1">
    <location>
        <position position="1"/>
    </location>
</feature>
<dbReference type="Pfam" id="PF07751">
    <property type="entry name" value="Abi_2"/>
    <property type="match status" value="1"/>
</dbReference>
<name>D4YNB4_9MICO</name>
<comment type="caution">
    <text evidence="1">The sequence shown here is derived from an EMBL/GenBank/DDBJ whole genome shotgun (WGS) entry which is preliminary data.</text>
</comment>
<gene>
    <name evidence="1" type="ORF">HMPREF0183_1424</name>
</gene>
<accession>D4YNB4</accession>
<dbReference type="OrthoDB" id="3418622at2"/>
<dbReference type="RefSeq" id="WP_005884349.1">
    <property type="nucleotide sequence ID" value="NZ_ADNU01000040.1"/>
</dbReference>